<dbReference type="OrthoDB" id="9797176at2"/>
<dbReference type="AlphaFoldDB" id="A0A2A9CW80"/>
<dbReference type="EMBL" id="PDJD01000001">
    <property type="protein sequence ID" value="PFG18688.1"/>
    <property type="molecule type" value="Genomic_DNA"/>
</dbReference>
<dbReference type="SUPFAM" id="SSF55174">
    <property type="entry name" value="Alpha-L RNA-binding motif"/>
    <property type="match status" value="1"/>
</dbReference>
<proteinExistence type="inferred from homology"/>
<keyword evidence="2 4" id="KW-0694">RNA-binding</keyword>
<dbReference type="Proteomes" id="UP000224915">
    <property type="component" value="Unassembled WGS sequence"/>
</dbReference>
<evidence type="ECO:0000256" key="1">
    <source>
        <dbReference type="ARBA" id="ARBA00008396"/>
    </source>
</evidence>
<feature type="domain" description="RNA-binding S4" evidence="6">
    <location>
        <begin position="5"/>
        <end position="77"/>
    </location>
</feature>
<dbReference type="Gene3D" id="3.10.290.10">
    <property type="entry name" value="RNA-binding S4 domain"/>
    <property type="match status" value="1"/>
</dbReference>
<sequence>MANAARVDVWLWAVRMFKTRSAAQAACRGGKVRVDGVPAKPATSVGVGSRVTALVGDRQRDLEVTGILLKRAGAPIAQQCYIDHTPPPPPREFVAPAGTRERGAGRPTKRERREIDRLRGRR</sequence>
<dbReference type="CDD" id="cd00165">
    <property type="entry name" value="S4"/>
    <property type="match status" value="1"/>
</dbReference>
<evidence type="ECO:0000256" key="5">
    <source>
        <dbReference type="SAM" id="MobiDB-lite"/>
    </source>
</evidence>
<keyword evidence="7" id="KW-0346">Stress response</keyword>
<keyword evidence="3" id="KW-0238">DNA-binding</keyword>
<reference evidence="7 8" key="1">
    <citation type="submission" date="2017-10" db="EMBL/GenBank/DDBJ databases">
        <title>Sequencing the genomes of 1000 actinobacteria strains.</title>
        <authorList>
            <person name="Klenk H.-P."/>
        </authorList>
    </citation>
    <scope>NUCLEOTIDE SEQUENCE [LARGE SCALE GENOMIC DNA]</scope>
    <source>
        <strain evidence="7 8">DSM 21801</strain>
    </source>
</reference>
<dbReference type="PIRSF" id="PIRSF016821">
    <property type="entry name" value="HSP15"/>
    <property type="match status" value="1"/>
</dbReference>
<dbReference type="SMART" id="SM00363">
    <property type="entry name" value="S4"/>
    <property type="match status" value="1"/>
</dbReference>
<name>A0A2A9CW80_9MICO</name>
<keyword evidence="8" id="KW-1185">Reference proteome</keyword>
<dbReference type="Pfam" id="PF01479">
    <property type="entry name" value="S4"/>
    <property type="match status" value="1"/>
</dbReference>
<evidence type="ECO:0000313" key="7">
    <source>
        <dbReference type="EMBL" id="PFG18688.1"/>
    </source>
</evidence>
<accession>A0A2A9CW80</accession>
<dbReference type="GO" id="GO:0003677">
    <property type="term" value="F:DNA binding"/>
    <property type="evidence" value="ECO:0007669"/>
    <property type="project" value="UniProtKB-KW"/>
</dbReference>
<organism evidence="7 8">
    <name type="scientific">Serinibacter salmoneus</name>
    <dbReference type="NCBI Taxonomy" id="556530"/>
    <lineage>
        <taxon>Bacteria</taxon>
        <taxon>Bacillati</taxon>
        <taxon>Actinomycetota</taxon>
        <taxon>Actinomycetes</taxon>
        <taxon>Micrococcales</taxon>
        <taxon>Beutenbergiaceae</taxon>
        <taxon>Serinibacter</taxon>
    </lineage>
</organism>
<comment type="similarity">
    <text evidence="1">Belongs to the HSP15 family.</text>
</comment>
<dbReference type="PROSITE" id="PS50889">
    <property type="entry name" value="S4"/>
    <property type="match status" value="1"/>
</dbReference>
<feature type="region of interest" description="Disordered" evidence="5">
    <location>
        <begin position="80"/>
        <end position="122"/>
    </location>
</feature>
<evidence type="ECO:0000313" key="8">
    <source>
        <dbReference type="Proteomes" id="UP000224915"/>
    </source>
</evidence>
<evidence type="ECO:0000256" key="3">
    <source>
        <dbReference type="ARBA" id="ARBA00023125"/>
    </source>
</evidence>
<comment type="caution">
    <text evidence="7">The sequence shown here is derived from an EMBL/GenBank/DDBJ whole genome shotgun (WGS) entry which is preliminary data.</text>
</comment>
<dbReference type="InterPro" id="IPR002942">
    <property type="entry name" value="S4_RNA-bd"/>
</dbReference>
<evidence type="ECO:0000256" key="4">
    <source>
        <dbReference type="PROSITE-ProRule" id="PRU00182"/>
    </source>
</evidence>
<dbReference type="GO" id="GO:0034605">
    <property type="term" value="P:cellular response to heat"/>
    <property type="evidence" value="ECO:0007669"/>
    <property type="project" value="InterPro"/>
</dbReference>
<evidence type="ECO:0000256" key="2">
    <source>
        <dbReference type="ARBA" id="ARBA00022884"/>
    </source>
</evidence>
<dbReference type="GO" id="GO:0003727">
    <property type="term" value="F:single-stranded RNA binding"/>
    <property type="evidence" value="ECO:0007669"/>
    <property type="project" value="InterPro"/>
</dbReference>
<dbReference type="GO" id="GO:0043023">
    <property type="term" value="F:ribosomal large subunit binding"/>
    <property type="evidence" value="ECO:0007669"/>
    <property type="project" value="InterPro"/>
</dbReference>
<feature type="compositionally biased region" description="Basic and acidic residues" evidence="5">
    <location>
        <begin position="111"/>
        <end position="122"/>
    </location>
</feature>
<evidence type="ECO:0000259" key="6">
    <source>
        <dbReference type="SMART" id="SM00363"/>
    </source>
</evidence>
<dbReference type="RefSeq" id="WP_098467934.1">
    <property type="nucleotide sequence ID" value="NZ_PDJD01000001.1"/>
</dbReference>
<dbReference type="InterPro" id="IPR025708">
    <property type="entry name" value="HSP15"/>
</dbReference>
<protein>
    <submittedName>
        <fullName evidence="7">Heat shock protein Hsp15</fullName>
    </submittedName>
</protein>
<dbReference type="InterPro" id="IPR036986">
    <property type="entry name" value="S4_RNA-bd_sf"/>
</dbReference>
<gene>
    <name evidence="7" type="ORF">ATL40_0231</name>
</gene>